<name>A0ABV9MDY0_9BACL</name>
<keyword evidence="2" id="KW-1185">Reference proteome</keyword>
<organism evidence="1 2">
    <name type="scientific">Planococcus dechangensis</name>
    <dbReference type="NCBI Taxonomy" id="1176255"/>
    <lineage>
        <taxon>Bacteria</taxon>
        <taxon>Bacillati</taxon>
        <taxon>Bacillota</taxon>
        <taxon>Bacilli</taxon>
        <taxon>Bacillales</taxon>
        <taxon>Caryophanaceae</taxon>
        <taxon>Planococcus</taxon>
    </lineage>
</organism>
<dbReference type="RefSeq" id="WP_377278584.1">
    <property type="nucleotide sequence ID" value="NZ_JBHSGL010000005.1"/>
</dbReference>
<proteinExistence type="predicted"/>
<keyword evidence="1" id="KW-0378">Hydrolase</keyword>
<dbReference type="EMBL" id="JBHSGL010000005">
    <property type="protein sequence ID" value="MFC4713015.1"/>
    <property type="molecule type" value="Genomic_DNA"/>
</dbReference>
<dbReference type="GO" id="GO:0006508">
    <property type="term" value="P:proteolysis"/>
    <property type="evidence" value="ECO:0007669"/>
    <property type="project" value="UniProtKB-KW"/>
</dbReference>
<evidence type="ECO:0000313" key="2">
    <source>
        <dbReference type="Proteomes" id="UP001595932"/>
    </source>
</evidence>
<protein>
    <submittedName>
        <fullName evidence="1">DUF5700 domain-containing putative Zn-dependent protease</fullName>
    </submittedName>
</protein>
<dbReference type="Pfam" id="PF18958">
    <property type="entry name" value="DUF5700"/>
    <property type="match status" value="1"/>
</dbReference>
<comment type="caution">
    <text evidence="1">The sequence shown here is derived from an EMBL/GenBank/DDBJ whole genome shotgun (WGS) entry which is preliminary data.</text>
</comment>
<accession>A0ABV9MDY0</accession>
<keyword evidence="1" id="KW-0645">Protease</keyword>
<dbReference type="Proteomes" id="UP001595932">
    <property type="component" value="Unassembled WGS sequence"/>
</dbReference>
<evidence type="ECO:0000313" key="1">
    <source>
        <dbReference type="EMBL" id="MFC4713015.1"/>
    </source>
</evidence>
<reference evidence="2" key="1">
    <citation type="journal article" date="2019" name="Int. J. Syst. Evol. Microbiol.">
        <title>The Global Catalogue of Microorganisms (GCM) 10K type strain sequencing project: providing services to taxonomists for standard genome sequencing and annotation.</title>
        <authorList>
            <consortium name="The Broad Institute Genomics Platform"/>
            <consortium name="The Broad Institute Genome Sequencing Center for Infectious Disease"/>
            <person name="Wu L."/>
            <person name="Ma J."/>
        </authorList>
    </citation>
    <scope>NUCLEOTIDE SEQUENCE [LARGE SCALE GENOMIC DNA]</scope>
    <source>
        <strain evidence="2">CGMCC 1.12151</strain>
    </source>
</reference>
<sequence>MKIHNTATYFLDHYIPVEAFLRSYYEKLPDSFKEYFLYHCRNLDQKIPTAIKKYPVKFEDMRQSSQNIERLIHQTVDAYRQKYGITFTEDVHIIIGAFGSNAFTHRQIIPEITFCLEQLSSKEANLQVIIAHEFGHALHNAISAQKGMDWEKLDWGHPYTWLLQEGCATYFSRQIVKTDEAVYFSYDENGENWLQFVKDNKQAVLSAFIQDMEMSSDIEIFHEWFSINGGQRFGYTRLAYFIAYVVFENLARKYGDVKAVTLWNRGDFHACVEHELLELQHANLD</sequence>
<dbReference type="GO" id="GO:0008233">
    <property type="term" value="F:peptidase activity"/>
    <property type="evidence" value="ECO:0007669"/>
    <property type="project" value="UniProtKB-KW"/>
</dbReference>
<gene>
    <name evidence="1" type="ORF">ACFO5U_09100</name>
</gene>
<dbReference type="InterPro" id="IPR043754">
    <property type="entry name" value="DUF5700"/>
</dbReference>